<keyword evidence="1" id="KW-0472">Membrane</keyword>
<evidence type="ECO:0000313" key="2">
    <source>
        <dbReference type="EMBL" id="TDY44614.1"/>
    </source>
</evidence>
<reference evidence="2 3" key="1">
    <citation type="submission" date="2019-03" db="EMBL/GenBank/DDBJ databases">
        <title>Genomic Encyclopedia of Type Strains, Phase IV (KMG-IV): sequencing the most valuable type-strain genomes for metagenomic binning, comparative biology and taxonomic classification.</title>
        <authorList>
            <person name="Goeker M."/>
        </authorList>
    </citation>
    <scope>NUCLEOTIDE SEQUENCE [LARGE SCALE GENOMIC DNA]</scope>
    <source>
        <strain evidence="2 3">DSM 17974</strain>
    </source>
</reference>
<dbReference type="AlphaFoldDB" id="A0A4R8LLH4"/>
<dbReference type="Proteomes" id="UP000294581">
    <property type="component" value="Unassembled WGS sequence"/>
</dbReference>
<name>A0A4R8LLH4_9BACL</name>
<dbReference type="EMBL" id="SORF01000009">
    <property type="protein sequence ID" value="TDY44614.1"/>
    <property type="molecule type" value="Genomic_DNA"/>
</dbReference>
<organism evidence="2 3">
    <name type="scientific">Alicyclobacillus sacchari</name>
    <dbReference type="NCBI Taxonomy" id="392010"/>
    <lineage>
        <taxon>Bacteria</taxon>
        <taxon>Bacillati</taxon>
        <taxon>Bacillota</taxon>
        <taxon>Bacilli</taxon>
        <taxon>Bacillales</taxon>
        <taxon>Alicyclobacillaceae</taxon>
        <taxon>Alicyclobacillus</taxon>
    </lineage>
</organism>
<feature type="transmembrane region" description="Helical" evidence="1">
    <location>
        <begin position="6"/>
        <end position="23"/>
    </location>
</feature>
<comment type="caution">
    <text evidence="2">The sequence shown here is derived from an EMBL/GenBank/DDBJ whole genome shotgun (WGS) entry which is preliminary data.</text>
</comment>
<proteinExistence type="predicted"/>
<keyword evidence="1" id="KW-1133">Transmembrane helix</keyword>
<protein>
    <submittedName>
        <fullName evidence="2">Uncharacterized protein</fullName>
    </submittedName>
</protein>
<gene>
    <name evidence="2" type="ORF">C7445_109113</name>
</gene>
<keyword evidence="1" id="KW-0812">Transmembrane</keyword>
<dbReference type="RefSeq" id="WP_166669092.1">
    <property type="nucleotide sequence ID" value="NZ_BSUS01000001.1"/>
</dbReference>
<evidence type="ECO:0000256" key="1">
    <source>
        <dbReference type="SAM" id="Phobius"/>
    </source>
</evidence>
<sequence>MPTHDVIIGLLIALPVAFIAGRYSNRIAFFHAQTEEKLTVPEFLKSRQ</sequence>
<keyword evidence="3" id="KW-1185">Reference proteome</keyword>
<evidence type="ECO:0000313" key="3">
    <source>
        <dbReference type="Proteomes" id="UP000294581"/>
    </source>
</evidence>
<accession>A0A4R8LLH4</accession>